<accession>A0A5N5WMX8</accession>
<dbReference type="EMBL" id="ML732333">
    <property type="protein sequence ID" value="KAB8069629.1"/>
    <property type="molecule type" value="Genomic_DNA"/>
</dbReference>
<dbReference type="AlphaFoldDB" id="A0A5N5WMX8"/>
<reference evidence="3 4" key="1">
    <citation type="submission" date="2019-04" db="EMBL/GenBank/DDBJ databases">
        <title>Friends and foes A comparative genomics study of 23 Aspergillus species from section Flavi.</title>
        <authorList>
            <consortium name="DOE Joint Genome Institute"/>
            <person name="Kjaerbolling I."/>
            <person name="Vesth T."/>
            <person name="Frisvad J.C."/>
            <person name="Nybo J.L."/>
            <person name="Theobald S."/>
            <person name="Kildgaard S."/>
            <person name="Isbrandt T."/>
            <person name="Kuo A."/>
            <person name="Sato A."/>
            <person name="Lyhne E.K."/>
            <person name="Kogle M.E."/>
            <person name="Wiebenga A."/>
            <person name="Kun R.S."/>
            <person name="Lubbers R.J."/>
            <person name="Makela M.R."/>
            <person name="Barry K."/>
            <person name="Chovatia M."/>
            <person name="Clum A."/>
            <person name="Daum C."/>
            <person name="Haridas S."/>
            <person name="He G."/>
            <person name="LaButti K."/>
            <person name="Lipzen A."/>
            <person name="Mondo S."/>
            <person name="Riley R."/>
            <person name="Salamov A."/>
            <person name="Simmons B.A."/>
            <person name="Magnuson J.K."/>
            <person name="Henrissat B."/>
            <person name="Mortensen U.H."/>
            <person name="Larsen T.O."/>
            <person name="Devries R.P."/>
            <person name="Grigoriev I.V."/>
            <person name="Machida M."/>
            <person name="Baker S.E."/>
            <person name="Andersen M.R."/>
        </authorList>
    </citation>
    <scope>NUCLEOTIDE SEQUENCE [LARGE SCALE GENOMIC DNA]</scope>
    <source>
        <strain evidence="3 4">CBS 151.66</strain>
    </source>
</reference>
<evidence type="ECO:0000256" key="1">
    <source>
        <dbReference type="SAM" id="Phobius"/>
    </source>
</evidence>
<feature type="transmembrane region" description="Helical" evidence="1">
    <location>
        <begin position="32"/>
        <end position="50"/>
    </location>
</feature>
<evidence type="ECO:0000256" key="2">
    <source>
        <dbReference type="SAM" id="SignalP"/>
    </source>
</evidence>
<proteinExistence type="predicted"/>
<keyword evidence="1" id="KW-0472">Membrane</keyword>
<evidence type="ECO:0000313" key="4">
    <source>
        <dbReference type="Proteomes" id="UP000326565"/>
    </source>
</evidence>
<organism evidence="3 4">
    <name type="scientific">Aspergillus leporis</name>
    <dbReference type="NCBI Taxonomy" id="41062"/>
    <lineage>
        <taxon>Eukaryota</taxon>
        <taxon>Fungi</taxon>
        <taxon>Dikarya</taxon>
        <taxon>Ascomycota</taxon>
        <taxon>Pezizomycotina</taxon>
        <taxon>Eurotiomycetes</taxon>
        <taxon>Eurotiomycetidae</taxon>
        <taxon>Eurotiales</taxon>
        <taxon>Aspergillaceae</taxon>
        <taxon>Aspergillus</taxon>
        <taxon>Aspergillus subgen. Circumdati</taxon>
    </lineage>
</organism>
<feature type="chain" id="PRO_5024818926" evidence="2">
    <location>
        <begin position="21"/>
        <end position="95"/>
    </location>
</feature>
<sequence>MFSHFLFSLFPFSFFPFSLSLVSPPPVRTNELTVLILSCISLPVFTKLFLSCLELIPSFIQINLLIFSFFTHFLVLGSTHHSPLEPVGLTSRIFF</sequence>
<dbReference type="Proteomes" id="UP000326565">
    <property type="component" value="Unassembled WGS sequence"/>
</dbReference>
<keyword evidence="4" id="KW-1185">Reference proteome</keyword>
<keyword evidence="2" id="KW-0732">Signal</keyword>
<feature type="transmembrane region" description="Helical" evidence="1">
    <location>
        <begin position="62"/>
        <end position="80"/>
    </location>
</feature>
<name>A0A5N5WMX8_9EURO</name>
<keyword evidence="1" id="KW-0812">Transmembrane</keyword>
<protein>
    <submittedName>
        <fullName evidence="3">Uncharacterized protein</fullName>
    </submittedName>
</protein>
<gene>
    <name evidence="3" type="ORF">BDV29DRAFT_46846</name>
</gene>
<feature type="signal peptide" evidence="2">
    <location>
        <begin position="1"/>
        <end position="20"/>
    </location>
</feature>
<evidence type="ECO:0000313" key="3">
    <source>
        <dbReference type="EMBL" id="KAB8069629.1"/>
    </source>
</evidence>
<keyword evidence="1" id="KW-1133">Transmembrane helix</keyword>